<evidence type="ECO:0000256" key="1">
    <source>
        <dbReference type="SAM" id="Phobius"/>
    </source>
</evidence>
<feature type="transmembrane region" description="Helical" evidence="1">
    <location>
        <begin position="199"/>
        <end position="218"/>
    </location>
</feature>
<feature type="transmembrane region" description="Helical" evidence="1">
    <location>
        <begin position="53"/>
        <end position="72"/>
    </location>
</feature>
<keyword evidence="1" id="KW-0472">Membrane</keyword>
<sequence>MTEGPGPGPGWAAQAMLAPWRCLSLVGGALAVHQVRGWPGRPGPCTPRSAGHTYAGMLVALLFELVCVCIAFRSMIAATCMKVIVFQIAVFGLISTTSTNRIAVRLINVVLSLCRASWLIGAARRRRVRADVFECLRLYGARLPLGARGAAAALAVASVVPVHMLIYVCDIAVFTPVFAPAMGLANTITFSGMFLLQQLQWSVALVLMMYPMVVVGSLSADLRRDCNRTAALRLRQSTSSPDKEGLGPHVRAKWLRQTRVIRLAEILRFYITKRDNIVHSPQ</sequence>
<accession>A0AAE1LKK5</accession>
<keyword evidence="1" id="KW-0812">Transmembrane</keyword>
<reference evidence="2" key="1">
    <citation type="submission" date="2021-07" db="EMBL/GenBank/DDBJ databases">
        <authorList>
            <person name="Catto M.A."/>
            <person name="Jacobson A."/>
            <person name="Kennedy G."/>
            <person name="Labadie P."/>
            <person name="Hunt B.G."/>
            <person name="Srinivasan R."/>
        </authorList>
    </citation>
    <scope>NUCLEOTIDE SEQUENCE</scope>
    <source>
        <strain evidence="2">PL_HMW_Pooled</strain>
        <tissue evidence="2">Head</tissue>
    </source>
</reference>
<feature type="transmembrane region" description="Helical" evidence="1">
    <location>
        <begin position="79"/>
        <end position="96"/>
    </location>
</feature>
<keyword evidence="3" id="KW-1185">Reference proteome</keyword>
<evidence type="ECO:0000313" key="2">
    <source>
        <dbReference type="EMBL" id="KAK3923646.1"/>
    </source>
</evidence>
<dbReference type="AlphaFoldDB" id="A0AAE1LKK5"/>
<name>A0AAE1LKK5_9NEOP</name>
<protein>
    <submittedName>
        <fullName evidence="2">Methylenetetrahydrofolate--tRNA-(Uracil-5-)-methyltransferase</fullName>
    </submittedName>
</protein>
<evidence type="ECO:0000313" key="3">
    <source>
        <dbReference type="Proteomes" id="UP001219518"/>
    </source>
</evidence>
<feature type="transmembrane region" description="Helical" evidence="1">
    <location>
        <begin position="152"/>
        <end position="179"/>
    </location>
</feature>
<keyword evidence="1" id="KW-1133">Transmembrane helix</keyword>
<comment type="caution">
    <text evidence="2">The sequence shown here is derived from an EMBL/GenBank/DDBJ whole genome shotgun (WGS) entry which is preliminary data.</text>
</comment>
<dbReference type="Proteomes" id="UP001219518">
    <property type="component" value="Unassembled WGS sequence"/>
</dbReference>
<proteinExistence type="predicted"/>
<organism evidence="2 3">
    <name type="scientific">Frankliniella fusca</name>
    <dbReference type="NCBI Taxonomy" id="407009"/>
    <lineage>
        <taxon>Eukaryota</taxon>
        <taxon>Metazoa</taxon>
        <taxon>Ecdysozoa</taxon>
        <taxon>Arthropoda</taxon>
        <taxon>Hexapoda</taxon>
        <taxon>Insecta</taxon>
        <taxon>Pterygota</taxon>
        <taxon>Neoptera</taxon>
        <taxon>Paraneoptera</taxon>
        <taxon>Thysanoptera</taxon>
        <taxon>Terebrantia</taxon>
        <taxon>Thripoidea</taxon>
        <taxon>Thripidae</taxon>
        <taxon>Frankliniella</taxon>
    </lineage>
</organism>
<gene>
    <name evidence="2" type="ORF">KUF71_002055</name>
</gene>
<reference evidence="2" key="2">
    <citation type="journal article" date="2023" name="BMC Genomics">
        <title>Pest status, molecular evolution, and epigenetic factors derived from the genome assembly of Frankliniella fusca, a thysanopteran phytovirus vector.</title>
        <authorList>
            <person name="Catto M.A."/>
            <person name="Labadie P.E."/>
            <person name="Jacobson A.L."/>
            <person name="Kennedy G.G."/>
            <person name="Srinivasan R."/>
            <person name="Hunt B.G."/>
        </authorList>
    </citation>
    <scope>NUCLEOTIDE SEQUENCE</scope>
    <source>
        <strain evidence="2">PL_HMW_Pooled</strain>
    </source>
</reference>
<dbReference type="EMBL" id="JAHWGI010001149">
    <property type="protein sequence ID" value="KAK3923646.1"/>
    <property type="molecule type" value="Genomic_DNA"/>
</dbReference>